<name>A0A4S4N2Q4_9APHY</name>
<dbReference type="GO" id="GO:0043565">
    <property type="term" value="F:sequence-specific DNA binding"/>
    <property type="evidence" value="ECO:0007669"/>
    <property type="project" value="InterPro"/>
</dbReference>
<dbReference type="Gene3D" id="1.20.58.200">
    <property type="entry name" value="Translin, domain 2"/>
    <property type="match status" value="1"/>
</dbReference>
<proteinExistence type="inferred from homology"/>
<gene>
    <name evidence="7" type="ORF">EUX98_g1863</name>
</gene>
<dbReference type="InterPro" id="IPR016069">
    <property type="entry name" value="Translin_C"/>
</dbReference>
<keyword evidence="5" id="KW-0539">Nucleus</keyword>
<accession>A0A4S4N2Q4</accession>
<feature type="compositionally biased region" description="Acidic residues" evidence="6">
    <location>
        <begin position="258"/>
        <end position="268"/>
    </location>
</feature>
<dbReference type="Pfam" id="PF01997">
    <property type="entry name" value="Translin"/>
    <property type="match status" value="1"/>
</dbReference>
<dbReference type="OrthoDB" id="31005at2759"/>
<keyword evidence="8" id="KW-1185">Reference proteome</keyword>
<evidence type="ECO:0000256" key="5">
    <source>
        <dbReference type="ARBA" id="ARBA00023242"/>
    </source>
</evidence>
<dbReference type="GO" id="GO:0005634">
    <property type="term" value="C:nucleus"/>
    <property type="evidence" value="ECO:0007669"/>
    <property type="project" value="UniProtKB-SubCell"/>
</dbReference>
<comment type="similarity">
    <text evidence="3">Belongs to the translin family.</text>
</comment>
<comment type="subcellular location">
    <subcellularLocation>
        <location evidence="2">Cytoplasm</location>
    </subcellularLocation>
    <subcellularLocation>
        <location evidence="1">Nucleus</location>
    </subcellularLocation>
</comment>
<evidence type="ECO:0000256" key="6">
    <source>
        <dbReference type="SAM" id="MobiDB-lite"/>
    </source>
</evidence>
<evidence type="ECO:0000256" key="2">
    <source>
        <dbReference type="ARBA" id="ARBA00004496"/>
    </source>
</evidence>
<dbReference type="GO" id="GO:0005737">
    <property type="term" value="C:cytoplasm"/>
    <property type="evidence" value="ECO:0007669"/>
    <property type="project" value="UniProtKB-SubCell"/>
</dbReference>
<reference evidence="7 8" key="1">
    <citation type="submission" date="2019-02" db="EMBL/GenBank/DDBJ databases">
        <title>Genome sequencing of the rare red list fungi Antrodiella citrinella (Flaviporus citrinellus).</title>
        <authorList>
            <person name="Buettner E."/>
            <person name="Kellner H."/>
        </authorList>
    </citation>
    <scope>NUCLEOTIDE SEQUENCE [LARGE SCALE GENOMIC DNA]</scope>
    <source>
        <strain evidence="7 8">DSM 108506</strain>
    </source>
</reference>
<dbReference type="AlphaFoldDB" id="A0A4S4N2Q4"/>
<dbReference type="PANTHER" id="PTHR10741">
    <property type="entry name" value="TRANSLIN AND TRANSLIN ASSOCIATED PROTEIN X"/>
    <property type="match status" value="1"/>
</dbReference>
<dbReference type="CDD" id="cd14820">
    <property type="entry name" value="TRAX"/>
    <property type="match status" value="1"/>
</dbReference>
<dbReference type="InterPro" id="IPR036081">
    <property type="entry name" value="Translin_sf"/>
</dbReference>
<evidence type="ECO:0000313" key="8">
    <source>
        <dbReference type="Proteomes" id="UP000308730"/>
    </source>
</evidence>
<evidence type="ECO:0000313" key="7">
    <source>
        <dbReference type="EMBL" id="THH32327.1"/>
    </source>
</evidence>
<evidence type="ECO:0000256" key="1">
    <source>
        <dbReference type="ARBA" id="ARBA00004123"/>
    </source>
</evidence>
<feature type="region of interest" description="Disordered" evidence="6">
    <location>
        <begin position="242"/>
        <end position="268"/>
    </location>
</feature>
<keyword evidence="4" id="KW-0963">Cytoplasm</keyword>
<protein>
    <recommendedName>
        <fullName evidence="9">Translin</fullName>
    </recommendedName>
</protein>
<evidence type="ECO:0008006" key="9">
    <source>
        <dbReference type="Google" id="ProtNLM"/>
    </source>
</evidence>
<dbReference type="EMBL" id="SGPM01000024">
    <property type="protein sequence ID" value="THH32327.1"/>
    <property type="molecule type" value="Genomic_DNA"/>
</dbReference>
<dbReference type="Proteomes" id="UP000308730">
    <property type="component" value="Unassembled WGS sequence"/>
</dbReference>
<dbReference type="SUPFAM" id="SSF74784">
    <property type="entry name" value="Translin"/>
    <property type="match status" value="1"/>
</dbReference>
<comment type="caution">
    <text evidence="7">The sequence shown here is derived from an EMBL/GenBank/DDBJ whole genome shotgun (WGS) entry which is preliminary data.</text>
</comment>
<organism evidence="7 8">
    <name type="scientific">Antrodiella citrinella</name>
    <dbReference type="NCBI Taxonomy" id="2447956"/>
    <lineage>
        <taxon>Eukaryota</taxon>
        <taxon>Fungi</taxon>
        <taxon>Dikarya</taxon>
        <taxon>Basidiomycota</taxon>
        <taxon>Agaricomycotina</taxon>
        <taxon>Agaricomycetes</taxon>
        <taxon>Polyporales</taxon>
        <taxon>Steccherinaceae</taxon>
        <taxon>Antrodiella</taxon>
    </lineage>
</organism>
<evidence type="ECO:0000256" key="3">
    <source>
        <dbReference type="ARBA" id="ARBA00005902"/>
    </source>
</evidence>
<dbReference type="Gene3D" id="1.20.58.190">
    <property type="entry name" value="Translin, domain 1"/>
    <property type="match status" value="1"/>
</dbReference>
<dbReference type="InterPro" id="IPR002848">
    <property type="entry name" value="Translin_fam"/>
</dbReference>
<evidence type="ECO:0000256" key="4">
    <source>
        <dbReference type="ARBA" id="ARBA00022490"/>
    </source>
</evidence>
<sequence>MSVNTSSSRDAVVAVFDVFRIELDEHNDRRERLIKSSRDITNLSKKAIFLLHRVMTDDAHTDDKDDSRRNVRAAARGREKLKEIQKLFAVVGTEVEGDRFWRYQKNVSPGLQEYIEALSFTHYLETGKLVSYDEVQQTLSHESEDYLLGLSDLTGELMRYAISAISQQGGRTKANEVCAFVRDCKSYFDVYTTHFRELRKKQQVTTQSLEKIEDAAYAIAVRTSEYDIPPELLDDIVARSVVSEGGGNSGRKRTREGEFDEGDLDRDQ</sequence>
<dbReference type="InterPro" id="IPR016068">
    <property type="entry name" value="Translin_N"/>
</dbReference>